<dbReference type="InterPro" id="IPR001846">
    <property type="entry name" value="VWF_type-D"/>
</dbReference>
<dbReference type="OrthoDB" id="5945029at2759"/>
<dbReference type="Proteomes" id="UP000549499">
    <property type="component" value="Unassembled WGS sequence"/>
</dbReference>
<feature type="domain" description="VWFD" evidence="1">
    <location>
        <begin position="18"/>
        <end position="162"/>
    </location>
</feature>
<protein>
    <submittedName>
        <fullName evidence="2">FCGBP protein</fullName>
    </submittedName>
</protein>
<dbReference type="PANTHER" id="PTHR46160:SF8">
    <property type="entry name" value="VWFD DOMAIN-CONTAINING PROTEIN"/>
    <property type="match status" value="1"/>
</dbReference>
<evidence type="ECO:0000259" key="1">
    <source>
        <dbReference type="PROSITE" id="PS51233"/>
    </source>
</evidence>
<dbReference type="AlphaFoldDB" id="A0A7K5IAR5"/>
<dbReference type="PANTHER" id="PTHR46160">
    <property type="entry name" value="ALPHA-TECTORIN-RELATED"/>
    <property type="match status" value="1"/>
</dbReference>
<dbReference type="SMART" id="SM00216">
    <property type="entry name" value="VWD"/>
    <property type="match status" value="1"/>
</dbReference>
<name>A0A7K5IAR5_CROSL</name>
<feature type="non-terminal residue" evidence="2">
    <location>
        <position position="162"/>
    </location>
</feature>
<evidence type="ECO:0000313" key="2">
    <source>
        <dbReference type="EMBL" id="NWS78665.1"/>
    </source>
</evidence>
<dbReference type="EMBL" id="VYZB01001515">
    <property type="protein sequence ID" value="NWS78665.1"/>
    <property type="molecule type" value="Genomic_DNA"/>
</dbReference>
<feature type="non-terminal residue" evidence="2">
    <location>
        <position position="1"/>
    </location>
</feature>
<sequence length="162" mass="18048">ERCRLKDGQPKCVPSLVATCWGWGDPHYHTFDGLDFDFQGTCTYTMAESCGPDPTLVPFKVEAKNEVRGGVNSVSYVGLANVKVYEQLVTVRRREVGKVRVNGVTTLLPVTLEDGKVQVFQSGLSAVLETDFGLRVTYDWNWHLLIDLPSSYFRHTCGLCGN</sequence>
<dbReference type="InterPro" id="IPR052749">
    <property type="entry name" value="Alpha-tectorin"/>
</dbReference>
<organism evidence="2 3">
    <name type="scientific">Crotophaga sulcirostris</name>
    <name type="common">Groove-billed ani</name>
    <dbReference type="NCBI Taxonomy" id="33598"/>
    <lineage>
        <taxon>Eukaryota</taxon>
        <taxon>Metazoa</taxon>
        <taxon>Chordata</taxon>
        <taxon>Craniata</taxon>
        <taxon>Vertebrata</taxon>
        <taxon>Euteleostomi</taxon>
        <taxon>Archelosauria</taxon>
        <taxon>Archosauria</taxon>
        <taxon>Dinosauria</taxon>
        <taxon>Saurischia</taxon>
        <taxon>Theropoda</taxon>
        <taxon>Coelurosauria</taxon>
        <taxon>Aves</taxon>
        <taxon>Neognathae</taxon>
        <taxon>Neoaves</taxon>
        <taxon>Otidimorphae</taxon>
        <taxon>Cuculiformes</taxon>
        <taxon>Crotophagidae</taxon>
        <taxon>Crotophaga</taxon>
    </lineage>
</organism>
<evidence type="ECO:0000313" key="3">
    <source>
        <dbReference type="Proteomes" id="UP000549499"/>
    </source>
</evidence>
<dbReference type="PROSITE" id="PS51233">
    <property type="entry name" value="VWFD"/>
    <property type="match status" value="1"/>
</dbReference>
<keyword evidence="3" id="KW-1185">Reference proteome</keyword>
<gene>
    <name evidence="2" type="primary">Fcgbp_1</name>
    <name evidence="2" type="ORF">CROSUL_R05831</name>
</gene>
<dbReference type="Pfam" id="PF00094">
    <property type="entry name" value="VWD"/>
    <property type="match status" value="1"/>
</dbReference>
<comment type="caution">
    <text evidence="2">The sequence shown here is derived from an EMBL/GenBank/DDBJ whole genome shotgun (WGS) entry which is preliminary data.</text>
</comment>
<proteinExistence type="predicted"/>
<accession>A0A7K5IAR5</accession>
<reference evidence="2 3" key="1">
    <citation type="submission" date="2019-09" db="EMBL/GenBank/DDBJ databases">
        <title>Bird 10,000 Genomes (B10K) Project - Family phase.</title>
        <authorList>
            <person name="Zhang G."/>
        </authorList>
    </citation>
    <scope>NUCLEOTIDE SEQUENCE [LARGE SCALE GENOMIC DNA]</scope>
    <source>
        <strain evidence="2">B10K-DU-003-44</strain>
        <tissue evidence="2">Muscle</tissue>
    </source>
</reference>